<gene>
    <name evidence="2" type="ORF">SAMN05421640_1560</name>
</gene>
<organism evidence="2 3">
    <name type="scientific">Ekhidna lutea</name>
    <dbReference type="NCBI Taxonomy" id="447679"/>
    <lineage>
        <taxon>Bacteria</taxon>
        <taxon>Pseudomonadati</taxon>
        <taxon>Bacteroidota</taxon>
        <taxon>Cytophagia</taxon>
        <taxon>Cytophagales</taxon>
        <taxon>Reichenbachiellaceae</taxon>
        <taxon>Ekhidna</taxon>
    </lineage>
</organism>
<reference evidence="2 3" key="1">
    <citation type="submission" date="2017-06" db="EMBL/GenBank/DDBJ databases">
        <authorList>
            <person name="Kim H.J."/>
            <person name="Triplett B.A."/>
        </authorList>
    </citation>
    <scope>NUCLEOTIDE SEQUENCE [LARGE SCALE GENOMIC DNA]</scope>
    <source>
        <strain evidence="2 3">DSM 19307</strain>
    </source>
</reference>
<evidence type="ECO:0008006" key="4">
    <source>
        <dbReference type="Google" id="ProtNLM"/>
    </source>
</evidence>
<keyword evidence="3" id="KW-1185">Reference proteome</keyword>
<evidence type="ECO:0000256" key="1">
    <source>
        <dbReference type="SAM" id="Phobius"/>
    </source>
</evidence>
<feature type="transmembrane region" description="Helical" evidence="1">
    <location>
        <begin position="12"/>
        <end position="40"/>
    </location>
</feature>
<dbReference type="RefSeq" id="WP_089356281.1">
    <property type="nucleotide sequence ID" value="NZ_FZPD01000002.1"/>
</dbReference>
<keyword evidence="1" id="KW-1133">Transmembrane helix</keyword>
<dbReference type="Proteomes" id="UP000198393">
    <property type="component" value="Unassembled WGS sequence"/>
</dbReference>
<sequence>MDIQSHKRTLGILHIVYGSLITIAFIFIGSLVSIMFPFIADEIAKDVGNDADEILFMVSGIIRTVFILLLIFSAVPSIIAGVGLLQGKSWAPVIALIAGCICIFSFPFGTAVGVYSIYVFVENNKANNDQNKG</sequence>
<feature type="transmembrane region" description="Helical" evidence="1">
    <location>
        <begin position="60"/>
        <end position="85"/>
    </location>
</feature>
<dbReference type="EMBL" id="FZPD01000002">
    <property type="protein sequence ID" value="SNS86010.1"/>
    <property type="molecule type" value="Genomic_DNA"/>
</dbReference>
<feature type="transmembrane region" description="Helical" evidence="1">
    <location>
        <begin position="92"/>
        <end position="118"/>
    </location>
</feature>
<accession>A0A239HX98</accession>
<dbReference type="OrthoDB" id="1121776at2"/>
<keyword evidence="1" id="KW-0812">Transmembrane</keyword>
<proteinExistence type="predicted"/>
<keyword evidence="1" id="KW-0472">Membrane</keyword>
<evidence type="ECO:0000313" key="3">
    <source>
        <dbReference type="Proteomes" id="UP000198393"/>
    </source>
</evidence>
<name>A0A239HX98_EKHLU</name>
<evidence type="ECO:0000313" key="2">
    <source>
        <dbReference type="EMBL" id="SNS86010.1"/>
    </source>
</evidence>
<dbReference type="AlphaFoldDB" id="A0A239HX98"/>
<protein>
    <recommendedName>
        <fullName evidence="4">DUF4064 domain-containing protein</fullName>
    </recommendedName>
</protein>